<keyword evidence="3" id="KW-0820">tRNA-binding</keyword>
<feature type="binding site" evidence="3">
    <location>
        <position position="165"/>
    </location>
    <ligand>
        <name>ATP</name>
        <dbReference type="ChEBI" id="CHEBI:30616"/>
    </ligand>
</feature>
<comment type="caution">
    <text evidence="4">The sequence shown here is derived from an EMBL/GenBank/DDBJ whole genome shotgun (WGS) entry which is preliminary data.</text>
</comment>
<dbReference type="Gene3D" id="3.40.50.620">
    <property type="entry name" value="HUPs"/>
    <property type="match status" value="1"/>
</dbReference>
<dbReference type="GO" id="GO:0000049">
    <property type="term" value="F:tRNA binding"/>
    <property type="evidence" value="ECO:0007669"/>
    <property type="project" value="UniProtKB-KW"/>
</dbReference>
<feature type="binding site" evidence="3">
    <location>
        <position position="102"/>
    </location>
    <ligand>
        <name>ATP</name>
        <dbReference type="ChEBI" id="CHEBI:30616"/>
    </ligand>
</feature>
<dbReference type="SUPFAM" id="SSF52374">
    <property type="entry name" value="Nucleotidylyl transferase"/>
    <property type="match status" value="1"/>
</dbReference>
<dbReference type="InterPro" id="IPR008513">
    <property type="entry name" value="tRNA(Met)_cyd_acetate_ligase"/>
</dbReference>
<feature type="binding site" evidence="3">
    <location>
        <position position="190"/>
    </location>
    <ligand>
        <name>ATP</name>
        <dbReference type="ChEBI" id="CHEBI:30616"/>
    </ligand>
</feature>
<keyword evidence="3" id="KW-0547">Nucleotide-binding</keyword>
<dbReference type="AlphaFoldDB" id="A0A8J3B6G9"/>
<keyword evidence="1 3" id="KW-0436">Ligase</keyword>
<reference evidence="4" key="2">
    <citation type="submission" date="2020-09" db="EMBL/GenBank/DDBJ databases">
        <authorList>
            <person name="Sun Q."/>
            <person name="Ohkuma M."/>
        </authorList>
    </citation>
    <scope>NUCLEOTIDE SEQUENCE</scope>
    <source>
        <strain evidence="4">JCM 14719</strain>
    </source>
</reference>
<protein>
    <recommendedName>
        <fullName evidence="3">tRNA(Met) cytidine acetate ligase</fullName>
        <ecNumber evidence="3">6.3.4.-</ecNumber>
    </recommendedName>
</protein>
<dbReference type="EMBL" id="BMOF01000002">
    <property type="protein sequence ID" value="GGJ91639.1"/>
    <property type="molecule type" value="Genomic_DNA"/>
</dbReference>
<comment type="catalytic activity">
    <reaction evidence="3">
        <text>cytidine(34) in elongator tRNA(Met) + acetate + ATP = N(4)-acetylcytidine(34) in elongator tRNA(Met) + AMP + diphosphate</text>
        <dbReference type="Rhea" id="RHEA:58144"/>
        <dbReference type="Rhea" id="RHEA-COMP:10693"/>
        <dbReference type="Rhea" id="RHEA-COMP:10694"/>
        <dbReference type="ChEBI" id="CHEBI:30089"/>
        <dbReference type="ChEBI" id="CHEBI:30616"/>
        <dbReference type="ChEBI" id="CHEBI:33019"/>
        <dbReference type="ChEBI" id="CHEBI:74900"/>
        <dbReference type="ChEBI" id="CHEBI:82748"/>
        <dbReference type="ChEBI" id="CHEBI:456215"/>
    </reaction>
</comment>
<dbReference type="GO" id="GO:0005737">
    <property type="term" value="C:cytoplasm"/>
    <property type="evidence" value="ECO:0007669"/>
    <property type="project" value="UniProtKB-SubCell"/>
</dbReference>
<gene>
    <name evidence="4" type="primary">ylbM</name>
    <name evidence="3" type="synonym">tmcAL</name>
    <name evidence="4" type="ORF">GCM10007043_01700</name>
</gene>
<evidence type="ECO:0000313" key="4">
    <source>
        <dbReference type="EMBL" id="GGJ91639.1"/>
    </source>
</evidence>
<name>A0A8J3B6G9_9BACI</name>
<comment type="function">
    <text evidence="3">Catalyzes the formation of N(4)-acetylcytidine (ac(4)C) at the wobble position of elongator tRNA(Met), using acetate and ATP as substrates. First activates an acetate ion to form acetyladenylate (Ac-AMP) and then transfers the acetyl group to tRNA to form ac(4)C34.</text>
</comment>
<dbReference type="EC" id="6.3.4.-" evidence="3"/>
<feature type="binding site" evidence="3">
    <location>
        <begin position="7"/>
        <end position="20"/>
    </location>
    <ligand>
        <name>ATP</name>
        <dbReference type="ChEBI" id="CHEBI:30616"/>
    </ligand>
</feature>
<proteinExistence type="inferred from homology"/>
<dbReference type="NCBIfam" id="NF010191">
    <property type="entry name" value="PRK13670.1"/>
    <property type="match status" value="1"/>
</dbReference>
<dbReference type="Proteomes" id="UP000637720">
    <property type="component" value="Unassembled WGS sequence"/>
</dbReference>
<keyword evidence="3" id="KW-0067">ATP-binding</keyword>
<dbReference type="Pfam" id="PF05636">
    <property type="entry name" value="HIGH_NTase1"/>
    <property type="match status" value="1"/>
</dbReference>
<dbReference type="GO" id="GO:0005524">
    <property type="term" value="F:ATP binding"/>
    <property type="evidence" value="ECO:0007669"/>
    <property type="project" value="UniProtKB-KW"/>
</dbReference>
<dbReference type="PANTHER" id="PTHR37825">
    <property type="entry name" value="TRNA(MET) CYTIDINE ACETATE LIGASE"/>
    <property type="match status" value="1"/>
</dbReference>
<keyword evidence="3" id="KW-0694">RNA-binding</keyword>
<organism evidence="4 5">
    <name type="scientific">Calditerricola satsumensis</name>
    <dbReference type="NCBI Taxonomy" id="373054"/>
    <lineage>
        <taxon>Bacteria</taxon>
        <taxon>Bacillati</taxon>
        <taxon>Bacillota</taxon>
        <taxon>Bacilli</taxon>
        <taxon>Bacillales</taxon>
        <taxon>Bacillaceae</taxon>
        <taxon>Calditerricola</taxon>
    </lineage>
</organism>
<evidence type="ECO:0000313" key="5">
    <source>
        <dbReference type="Proteomes" id="UP000637720"/>
    </source>
</evidence>
<comment type="caution">
    <text evidence="3">Lacks conserved residue(s) required for the propagation of feature annotation.</text>
</comment>
<keyword evidence="5" id="KW-1185">Reference proteome</keyword>
<comment type="subcellular location">
    <subcellularLocation>
        <location evidence="3">Cytoplasm</location>
    </subcellularLocation>
</comment>
<dbReference type="HAMAP" id="MF_01539">
    <property type="entry name" value="TmcAL"/>
    <property type="match status" value="1"/>
</dbReference>
<sequence length="407" mass="45832">MRAVGIVVEYNPMHNGHAYHVARSRDVTGADVVVAVMSGNFLQRGEPALVNKWARAEMALRQGVDVVLELPAVYATQNAELFAWGAMACLEALGGIDTVCFGSESGAIDWMLELAERLAEEPEGFRARLREALAQGMSFPKAFGQAVNTWRAAQGLPPLPVDQPNNILGLHYCLALRRMNSAIRPVTIRREKAGYHDAAPTDKRIASATAIRRLWLEAGRLDAVRPYVPETTYAILRREEEAARAPMHWERLYPLLLHQFAVLEADEIAAIVDVDEGLEHRLLRAVRTAPSFEAFLRAAKTKRYTWTRLQRALVHLLLRLTKDRFRALDVRAGVPYLRVLGFTARGREFLRRRKKHLAVPLVTRASQLDHPLFAFDLRAARVYALGYPPEVAAAEWNREFRQPPVQV</sequence>
<dbReference type="PANTHER" id="PTHR37825:SF1">
    <property type="entry name" value="TRNA(MET) CYTIDINE ACETATE LIGASE"/>
    <property type="match status" value="1"/>
</dbReference>
<keyword evidence="3" id="KW-0963">Cytoplasm</keyword>
<dbReference type="RefSeq" id="WP_188816540.1">
    <property type="nucleotide sequence ID" value="NZ_BMOF01000002.1"/>
</dbReference>
<dbReference type="InterPro" id="IPR014729">
    <property type="entry name" value="Rossmann-like_a/b/a_fold"/>
</dbReference>
<evidence type="ECO:0000256" key="2">
    <source>
        <dbReference type="ARBA" id="ARBA00022694"/>
    </source>
</evidence>
<comment type="similarity">
    <text evidence="3">Belongs to the TmcAL family.</text>
</comment>
<evidence type="ECO:0000256" key="1">
    <source>
        <dbReference type="ARBA" id="ARBA00022598"/>
    </source>
</evidence>
<evidence type="ECO:0000256" key="3">
    <source>
        <dbReference type="HAMAP-Rule" id="MF_01539"/>
    </source>
</evidence>
<keyword evidence="2 3" id="KW-0819">tRNA processing</keyword>
<dbReference type="GO" id="GO:0006400">
    <property type="term" value="P:tRNA modification"/>
    <property type="evidence" value="ECO:0007669"/>
    <property type="project" value="UniProtKB-UniRule"/>
</dbReference>
<dbReference type="GO" id="GO:0016879">
    <property type="term" value="F:ligase activity, forming carbon-nitrogen bonds"/>
    <property type="evidence" value="ECO:0007669"/>
    <property type="project" value="UniProtKB-UniRule"/>
</dbReference>
<accession>A0A8J3B6G9</accession>
<reference evidence="4" key="1">
    <citation type="journal article" date="2014" name="Int. J. Syst. Evol. Microbiol.">
        <title>Complete genome sequence of Corynebacterium casei LMG S-19264T (=DSM 44701T), isolated from a smear-ripened cheese.</title>
        <authorList>
            <consortium name="US DOE Joint Genome Institute (JGI-PGF)"/>
            <person name="Walter F."/>
            <person name="Albersmeier A."/>
            <person name="Kalinowski J."/>
            <person name="Ruckert C."/>
        </authorList>
    </citation>
    <scope>NUCLEOTIDE SEQUENCE</scope>
    <source>
        <strain evidence="4">JCM 14719</strain>
    </source>
</reference>